<dbReference type="Gene3D" id="1.10.10.10">
    <property type="entry name" value="Winged helix-like DNA-binding domain superfamily/Winged helix DNA-binding domain"/>
    <property type="match status" value="1"/>
</dbReference>
<keyword evidence="2" id="KW-1185">Reference proteome</keyword>
<dbReference type="InterPro" id="IPR036388">
    <property type="entry name" value="WH-like_DNA-bd_sf"/>
</dbReference>
<gene>
    <name evidence="1" type="ORF">GLAREA_06383</name>
</gene>
<dbReference type="Proteomes" id="UP000016922">
    <property type="component" value="Unassembled WGS sequence"/>
</dbReference>
<evidence type="ECO:0000313" key="1">
    <source>
        <dbReference type="EMBL" id="EPE33370.1"/>
    </source>
</evidence>
<accession>S3D6J7</accession>
<dbReference type="AlphaFoldDB" id="S3D6J7"/>
<dbReference type="SUPFAM" id="SSF46785">
    <property type="entry name" value="Winged helix' DNA-binding domain"/>
    <property type="match status" value="1"/>
</dbReference>
<dbReference type="GeneID" id="19465436"/>
<organism evidence="1 2">
    <name type="scientific">Glarea lozoyensis (strain ATCC 20868 / MF5171)</name>
    <dbReference type="NCBI Taxonomy" id="1116229"/>
    <lineage>
        <taxon>Eukaryota</taxon>
        <taxon>Fungi</taxon>
        <taxon>Dikarya</taxon>
        <taxon>Ascomycota</taxon>
        <taxon>Pezizomycotina</taxon>
        <taxon>Leotiomycetes</taxon>
        <taxon>Helotiales</taxon>
        <taxon>Helotiaceae</taxon>
        <taxon>Glarea</taxon>
    </lineage>
</organism>
<dbReference type="eggNOG" id="ENOG502SGIT">
    <property type="taxonomic scope" value="Eukaryota"/>
</dbReference>
<protein>
    <submittedName>
        <fullName evidence="1">Uncharacterized protein</fullName>
    </submittedName>
</protein>
<sequence length="103" mass="11466">MSEVNQEATKRNVLQGHLDRLLESRELPKTICPSEVARALNRQELASSGFSSWRESMSDIRILVSEMRSRGEVEVLQKGSVLEGDLGDGLENVTGPIRVRKTS</sequence>
<proteinExistence type="predicted"/>
<dbReference type="RefSeq" id="XP_008079987.1">
    <property type="nucleotide sequence ID" value="XM_008081796.1"/>
</dbReference>
<evidence type="ECO:0000313" key="2">
    <source>
        <dbReference type="Proteomes" id="UP000016922"/>
    </source>
</evidence>
<dbReference type="OMA" id="WPKTICP"/>
<name>S3D6J7_GLAL2</name>
<dbReference type="InterPro" id="IPR036390">
    <property type="entry name" value="WH_DNA-bd_sf"/>
</dbReference>
<dbReference type="InterPro" id="IPR021660">
    <property type="entry name" value="DUF3253"/>
</dbReference>
<dbReference type="HOGENOM" id="CLU_136716_0_0_1"/>
<dbReference type="KEGG" id="glz:GLAREA_06383"/>
<dbReference type="OrthoDB" id="2563170at2759"/>
<dbReference type="EMBL" id="KE145358">
    <property type="protein sequence ID" value="EPE33370.1"/>
    <property type="molecule type" value="Genomic_DNA"/>
</dbReference>
<reference evidence="1 2" key="1">
    <citation type="journal article" date="2013" name="BMC Genomics">
        <title>Genomics-driven discovery of the pneumocandin biosynthetic gene cluster in the fungus Glarea lozoyensis.</title>
        <authorList>
            <person name="Chen L."/>
            <person name="Yue Q."/>
            <person name="Zhang X."/>
            <person name="Xiang M."/>
            <person name="Wang C."/>
            <person name="Li S."/>
            <person name="Che Y."/>
            <person name="Ortiz-Lopez F.J."/>
            <person name="Bills G.F."/>
            <person name="Liu X."/>
            <person name="An Z."/>
        </authorList>
    </citation>
    <scope>NUCLEOTIDE SEQUENCE [LARGE SCALE GENOMIC DNA]</scope>
    <source>
        <strain evidence="2">ATCC 20868 / MF5171</strain>
    </source>
</reference>
<dbReference type="Pfam" id="PF11625">
    <property type="entry name" value="DUF3253"/>
    <property type="match status" value="1"/>
</dbReference>